<feature type="transmembrane region" description="Helical" evidence="1">
    <location>
        <begin position="75"/>
        <end position="96"/>
    </location>
</feature>
<gene>
    <name evidence="3" type="ORF">JCM16418_3577</name>
</gene>
<dbReference type="AlphaFoldDB" id="W7YXN1"/>
<evidence type="ECO:0000256" key="1">
    <source>
        <dbReference type="SAM" id="Phobius"/>
    </source>
</evidence>
<sequence>MKEIPEPYVKANQAGIVLFVLLSALLNQPYILLVLWIIQVVGILTGKNVFVLIAKPAINVQGATTQALELQRFNNVLAIIFLSLSLLLFLAQLPILGYIFEAMLFLAAGAALCGYCIGCTIYFQYKQLKAKRMNKLKL</sequence>
<keyword evidence="1" id="KW-0812">Transmembrane</keyword>
<dbReference type="PIRSF" id="PIRSF030042">
    <property type="entry name" value="UCP030042"/>
    <property type="match status" value="1"/>
</dbReference>
<feature type="domain" description="DUF4395" evidence="2">
    <location>
        <begin position="4"/>
        <end position="127"/>
    </location>
</feature>
<dbReference type="EMBL" id="BAVZ01000012">
    <property type="protein sequence ID" value="GAF09436.1"/>
    <property type="molecule type" value="Genomic_DNA"/>
</dbReference>
<reference evidence="3 4" key="1">
    <citation type="journal article" date="2014" name="Genome Announc.">
        <title>Draft Genome Sequence of Paenibacillus pini JCM 16418T, Isolated from the Rhizosphere of Pine Tree.</title>
        <authorList>
            <person name="Yuki M."/>
            <person name="Oshima K."/>
            <person name="Suda W."/>
            <person name="Oshida Y."/>
            <person name="Kitamura K."/>
            <person name="Iida Y."/>
            <person name="Hattori M."/>
            <person name="Ohkuma M."/>
        </authorList>
    </citation>
    <scope>NUCLEOTIDE SEQUENCE [LARGE SCALE GENOMIC DNA]</scope>
    <source>
        <strain evidence="3 4">JCM 16418</strain>
    </source>
</reference>
<comment type="caution">
    <text evidence="3">The sequence shown here is derived from an EMBL/GenBank/DDBJ whole genome shotgun (WGS) entry which is preliminary data.</text>
</comment>
<accession>W7YXN1</accession>
<keyword evidence="1" id="KW-0472">Membrane</keyword>
<keyword evidence="4" id="KW-1185">Reference proteome</keyword>
<keyword evidence="1" id="KW-1133">Transmembrane helix</keyword>
<evidence type="ECO:0000259" key="2">
    <source>
        <dbReference type="Pfam" id="PF14340"/>
    </source>
</evidence>
<name>W7YXN1_9BACL</name>
<dbReference type="eggNOG" id="ENOG5032XP1">
    <property type="taxonomic scope" value="Bacteria"/>
</dbReference>
<proteinExistence type="predicted"/>
<dbReference type="OrthoDB" id="2376580at2"/>
<organism evidence="3 4">
    <name type="scientific">Paenibacillus pini JCM 16418</name>
    <dbReference type="NCBI Taxonomy" id="1236976"/>
    <lineage>
        <taxon>Bacteria</taxon>
        <taxon>Bacillati</taxon>
        <taxon>Bacillota</taxon>
        <taxon>Bacilli</taxon>
        <taxon>Bacillales</taxon>
        <taxon>Paenibacillaceae</taxon>
        <taxon>Paenibacillus</taxon>
    </lineage>
</organism>
<dbReference type="InterPro" id="IPR016942">
    <property type="entry name" value="UCP030042"/>
</dbReference>
<protein>
    <recommendedName>
        <fullName evidence="2">DUF4395 domain-containing protein</fullName>
    </recommendedName>
</protein>
<dbReference type="InterPro" id="IPR025508">
    <property type="entry name" value="DUF4395"/>
</dbReference>
<dbReference type="Pfam" id="PF14340">
    <property type="entry name" value="DUF4395"/>
    <property type="match status" value="1"/>
</dbReference>
<feature type="transmembrane region" description="Helical" evidence="1">
    <location>
        <begin position="7"/>
        <end position="26"/>
    </location>
</feature>
<dbReference type="RefSeq" id="WP_036650957.1">
    <property type="nucleotide sequence ID" value="NZ_BAVZ01000012.1"/>
</dbReference>
<evidence type="ECO:0000313" key="4">
    <source>
        <dbReference type="Proteomes" id="UP000019364"/>
    </source>
</evidence>
<evidence type="ECO:0000313" key="3">
    <source>
        <dbReference type="EMBL" id="GAF09436.1"/>
    </source>
</evidence>
<dbReference type="Proteomes" id="UP000019364">
    <property type="component" value="Unassembled WGS sequence"/>
</dbReference>
<feature type="transmembrane region" description="Helical" evidence="1">
    <location>
        <begin position="102"/>
        <end position="125"/>
    </location>
</feature>
<dbReference type="STRING" id="1236976.JCM16418_3577"/>